<evidence type="ECO:0000256" key="5">
    <source>
        <dbReference type="ARBA" id="ARBA00022801"/>
    </source>
</evidence>
<dbReference type="GO" id="GO:0035870">
    <property type="term" value="F:dITP diphosphatase activity"/>
    <property type="evidence" value="ECO:0007669"/>
    <property type="project" value="UniProtKB-UniRule"/>
</dbReference>
<feature type="binding site" evidence="10">
    <location>
        <position position="79"/>
    </location>
    <ligand>
        <name>substrate</name>
    </ligand>
</feature>
<name>A0A6L3NLA0_9BURK</name>
<dbReference type="EC" id="3.6.1.66" evidence="10"/>
<evidence type="ECO:0000256" key="8">
    <source>
        <dbReference type="ARBA" id="ARBA00051875"/>
    </source>
</evidence>
<evidence type="ECO:0000313" key="13">
    <source>
        <dbReference type="Proteomes" id="UP000473571"/>
    </source>
</evidence>
<organism evidence="12 13">
    <name type="scientific">Burkholderia territorii</name>
    <dbReference type="NCBI Taxonomy" id="1503055"/>
    <lineage>
        <taxon>Bacteria</taxon>
        <taxon>Pseudomonadati</taxon>
        <taxon>Pseudomonadota</taxon>
        <taxon>Betaproteobacteria</taxon>
        <taxon>Burkholderiales</taxon>
        <taxon>Burkholderiaceae</taxon>
        <taxon>Burkholderia</taxon>
        <taxon>Burkholderia cepacia complex</taxon>
    </lineage>
</organism>
<feature type="binding site" evidence="10">
    <location>
        <position position="49"/>
    </location>
    <ligand>
        <name>Mg(2+)</name>
        <dbReference type="ChEBI" id="CHEBI:18420"/>
    </ligand>
</feature>
<evidence type="ECO:0000256" key="10">
    <source>
        <dbReference type="HAMAP-Rule" id="MF_01405"/>
    </source>
</evidence>
<dbReference type="Proteomes" id="UP000473571">
    <property type="component" value="Unassembled WGS sequence"/>
</dbReference>
<dbReference type="InterPro" id="IPR029001">
    <property type="entry name" value="ITPase-like_fam"/>
</dbReference>
<dbReference type="FunFam" id="3.90.950.10:FF:000001">
    <property type="entry name" value="dITP/XTP pyrophosphatase"/>
    <property type="match status" value="1"/>
</dbReference>
<comment type="catalytic activity">
    <reaction evidence="8 10">
        <text>dITP + H2O = dIMP + diphosphate + H(+)</text>
        <dbReference type="Rhea" id="RHEA:28342"/>
        <dbReference type="ChEBI" id="CHEBI:15377"/>
        <dbReference type="ChEBI" id="CHEBI:15378"/>
        <dbReference type="ChEBI" id="CHEBI:33019"/>
        <dbReference type="ChEBI" id="CHEBI:61194"/>
        <dbReference type="ChEBI" id="CHEBI:61382"/>
        <dbReference type="EC" id="3.6.1.66"/>
    </reaction>
</comment>
<feature type="binding site" evidence="10">
    <location>
        <begin position="164"/>
        <end position="167"/>
    </location>
    <ligand>
        <name>substrate</name>
    </ligand>
</feature>
<feature type="active site" description="Proton acceptor" evidence="10">
    <location>
        <position position="78"/>
    </location>
</feature>
<proteinExistence type="inferred from homology"/>
<evidence type="ECO:0000256" key="4">
    <source>
        <dbReference type="ARBA" id="ARBA00022741"/>
    </source>
</evidence>
<keyword evidence="5 10" id="KW-0378">Hydrolase</keyword>
<evidence type="ECO:0000256" key="7">
    <source>
        <dbReference type="ARBA" id="ARBA00023080"/>
    </source>
</evidence>
<comment type="similarity">
    <text evidence="1 10 11">Belongs to the HAM1 NTPase family.</text>
</comment>
<keyword evidence="3 10" id="KW-0479">Metal-binding</keyword>
<protein>
    <recommendedName>
        <fullName evidence="10">dITP/XTP pyrophosphatase</fullName>
        <ecNumber evidence="10">3.6.1.66</ecNumber>
    </recommendedName>
    <alternativeName>
        <fullName evidence="10">Non-canonical purine NTP pyrophosphatase</fullName>
    </alternativeName>
    <alternativeName>
        <fullName evidence="10">Non-standard purine NTP pyrophosphatase</fullName>
    </alternativeName>
    <alternativeName>
        <fullName evidence="10">Nucleoside-triphosphate diphosphatase</fullName>
    </alternativeName>
    <alternativeName>
        <fullName evidence="10">Nucleoside-triphosphate pyrophosphatase</fullName>
        <shortName evidence="10">NTPase</shortName>
    </alternativeName>
</protein>
<dbReference type="SUPFAM" id="SSF52972">
    <property type="entry name" value="ITPase-like"/>
    <property type="match status" value="1"/>
</dbReference>
<evidence type="ECO:0000256" key="3">
    <source>
        <dbReference type="ARBA" id="ARBA00022723"/>
    </source>
</evidence>
<dbReference type="CDD" id="cd00515">
    <property type="entry name" value="HAM1"/>
    <property type="match status" value="1"/>
</dbReference>
<dbReference type="GO" id="GO:0046872">
    <property type="term" value="F:metal ion binding"/>
    <property type="evidence" value="ECO:0007669"/>
    <property type="project" value="UniProtKB-KW"/>
</dbReference>
<dbReference type="EMBL" id="VZOL01000052">
    <property type="protein sequence ID" value="KAB0684749.1"/>
    <property type="molecule type" value="Genomic_DNA"/>
</dbReference>
<comment type="catalytic activity">
    <reaction evidence="9 10">
        <text>XTP + H2O = XMP + diphosphate + H(+)</text>
        <dbReference type="Rhea" id="RHEA:28610"/>
        <dbReference type="ChEBI" id="CHEBI:15377"/>
        <dbReference type="ChEBI" id="CHEBI:15378"/>
        <dbReference type="ChEBI" id="CHEBI:33019"/>
        <dbReference type="ChEBI" id="CHEBI:57464"/>
        <dbReference type="ChEBI" id="CHEBI:61314"/>
        <dbReference type="EC" id="3.6.1.66"/>
    </reaction>
</comment>
<dbReference type="InterPro" id="IPR020922">
    <property type="entry name" value="dITP/XTP_pyrophosphatase"/>
</dbReference>
<keyword evidence="6 10" id="KW-0460">Magnesium</keyword>
<dbReference type="GO" id="GO:0009146">
    <property type="term" value="P:purine nucleoside triphosphate catabolic process"/>
    <property type="evidence" value="ECO:0007669"/>
    <property type="project" value="UniProtKB-UniRule"/>
</dbReference>
<accession>A0A6L3NLA0</accession>
<keyword evidence="7 10" id="KW-0546">Nucleotide metabolism</keyword>
<dbReference type="Gene3D" id="3.90.950.10">
    <property type="match status" value="1"/>
</dbReference>
<feature type="binding site" evidence="10">
    <location>
        <position position="78"/>
    </location>
    <ligand>
        <name>Mg(2+)</name>
        <dbReference type="ChEBI" id="CHEBI:18420"/>
    </ligand>
</feature>
<dbReference type="GO" id="GO:0017111">
    <property type="term" value="F:ribonucleoside triphosphate phosphatase activity"/>
    <property type="evidence" value="ECO:0007669"/>
    <property type="project" value="InterPro"/>
</dbReference>
<reference evidence="12 13" key="1">
    <citation type="submission" date="2019-09" db="EMBL/GenBank/DDBJ databases">
        <title>Draft genome sequences of 48 bacterial type strains from the CCUG.</title>
        <authorList>
            <person name="Tunovic T."/>
            <person name="Pineiro-Iglesias B."/>
            <person name="Unosson C."/>
            <person name="Inganas E."/>
            <person name="Ohlen M."/>
            <person name="Cardew S."/>
            <person name="Jensie-Markopoulos S."/>
            <person name="Salva-Serra F."/>
            <person name="Jaen-Luchoro D."/>
            <person name="Karlsson R."/>
            <person name="Svensson-Stadler L."/>
            <person name="Chun J."/>
            <person name="Moore E."/>
        </authorList>
    </citation>
    <scope>NUCLEOTIDE SEQUENCE [LARGE SCALE GENOMIC DNA]</scope>
    <source>
        <strain evidence="12 13">CCUG 65687</strain>
    </source>
</reference>
<comment type="function">
    <text evidence="10">Pyrophosphatase that catalyzes the hydrolysis of nucleoside triphosphates to their monophosphate derivatives, with a high preference for the non-canonical purine nucleotides XTP (xanthosine triphosphate), dITP (deoxyinosine triphosphate) and ITP. Seems to function as a house-cleaning enzyme that removes non-canonical purine nucleotides from the nucleotide pool, thus preventing their incorporation into DNA/RNA and avoiding chromosomal lesions.</text>
</comment>
<comment type="caution">
    <text evidence="12">The sequence shown here is derived from an EMBL/GenBank/DDBJ whole genome shotgun (WGS) entry which is preliminary data.</text>
</comment>
<feature type="binding site" evidence="10">
    <location>
        <begin position="17"/>
        <end position="22"/>
    </location>
    <ligand>
        <name>substrate</name>
    </ligand>
</feature>
<evidence type="ECO:0000256" key="1">
    <source>
        <dbReference type="ARBA" id="ARBA00008023"/>
    </source>
</evidence>
<evidence type="ECO:0000313" key="12">
    <source>
        <dbReference type="EMBL" id="KAB0684749.1"/>
    </source>
</evidence>
<evidence type="ECO:0000256" key="11">
    <source>
        <dbReference type="RuleBase" id="RU003781"/>
    </source>
</evidence>
<dbReference type="GO" id="GO:0000166">
    <property type="term" value="F:nucleotide binding"/>
    <property type="evidence" value="ECO:0007669"/>
    <property type="project" value="UniProtKB-KW"/>
</dbReference>
<dbReference type="HAMAP" id="MF_01405">
    <property type="entry name" value="Non_canon_purine_NTPase"/>
    <property type="match status" value="1"/>
</dbReference>
<dbReference type="GO" id="GO:0005829">
    <property type="term" value="C:cytosol"/>
    <property type="evidence" value="ECO:0007669"/>
    <property type="project" value="TreeGrafter"/>
</dbReference>
<dbReference type="PANTHER" id="PTHR11067">
    <property type="entry name" value="INOSINE TRIPHOSPHATE PYROPHOSPHATASE/HAM1 PROTEIN"/>
    <property type="match status" value="1"/>
</dbReference>
<evidence type="ECO:0000256" key="2">
    <source>
        <dbReference type="ARBA" id="ARBA00011738"/>
    </source>
</evidence>
<sequence>MSDDRTVAPLSRIVLASNNAGKLREFTALFSTVGIEIVPQGELAVPEAEEPFGTFIENALTKARHASRLTGLPAIADDSGLCVRALRGAPGVYSARYAQRAGGAKGDAANNAYLVEQLRGVHDRRAYYCCVLALVRHADDPEPLFAEGRWEGEIVDTPRGEHGFGYDPYFYLPSLGATAAELEPAMKNTHSHRALALKALLARLAEEPA</sequence>
<dbReference type="Pfam" id="PF01725">
    <property type="entry name" value="Ham1p_like"/>
    <property type="match status" value="1"/>
</dbReference>
<dbReference type="NCBIfam" id="TIGR00042">
    <property type="entry name" value="RdgB/HAM1 family non-canonical purine NTP pyrophosphatase"/>
    <property type="match status" value="1"/>
</dbReference>
<feature type="binding site" evidence="10">
    <location>
        <position position="187"/>
    </location>
    <ligand>
        <name>substrate</name>
    </ligand>
</feature>
<dbReference type="GO" id="GO:0009117">
    <property type="term" value="P:nucleotide metabolic process"/>
    <property type="evidence" value="ECO:0007669"/>
    <property type="project" value="UniProtKB-KW"/>
</dbReference>
<dbReference type="GO" id="GO:0036220">
    <property type="term" value="F:ITP diphosphatase activity"/>
    <property type="evidence" value="ECO:0007669"/>
    <property type="project" value="UniProtKB-UniRule"/>
</dbReference>
<dbReference type="InterPro" id="IPR002637">
    <property type="entry name" value="RdgB/HAM1"/>
</dbReference>
<comment type="cofactor">
    <cofactor evidence="10">
        <name>Mg(2+)</name>
        <dbReference type="ChEBI" id="CHEBI:18420"/>
    </cofactor>
    <text evidence="10">Binds 1 Mg(2+) ion per subunit.</text>
</comment>
<feature type="binding site" evidence="10">
    <location>
        <begin position="192"/>
        <end position="193"/>
    </location>
    <ligand>
        <name>substrate</name>
    </ligand>
</feature>
<dbReference type="GO" id="GO:0036222">
    <property type="term" value="F:XTP diphosphatase activity"/>
    <property type="evidence" value="ECO:0007669"/>
    <property type="project" value="UniProtKB-UniRule"/>
</dbReference>
<dbReference type="RefSeq" id="WP_151004171.1">
    <property type="nucleotide sequence ID" value="NZ_CABVPO010000016.1"/>
</dbReference>
<comment type="catalytic activity">
    <reaction evidence="10">
        <text>ITP + H2O = IMP + diphosphate + H(+)</text>
        <dbReference type="Rhea" id="RHEA:29399"/>
        <dbReference type="ChEBI" id="CHEBI:15377"/>
        <dbReference type="ChEBI" id="CHEBI:15378"/>
        <dbReference type="ChEBI" id="CHEBI:33019"/>
        <dbReference type="ChEBI" id="CHEBI:58053"/>
        <dbReference type="ChEBI" id="CHEBI:61402"/>
        <dbReference type="EC" id="3.6.1.66"/>
    </reaction>
</comment>
<dbReference type="PANTHER" id="PTHR11067:SF9">
    <property type="entry name" value="INOSINE TRIPHOSPHATE PYROPHOSPHATASE"/>
    <property type="match status" value="1"/>
</dbReference>
<dbReference type="AlphaFoldDB" id="A0A6L3NLA0"/>
<evidence type="ECO:0000256" key="9">
    <source>
        <dbReference type="ARBA" id="ARBA00052017"/>
    </source>
</evidence>
<keyword evidence="4 10" id="KW-0547">Nucleotide-binding</keyword>
<comment type="subunit">
    <text evidence="2 10">Homodimer.</text>
</comment>
<gene>
    <name evidence="12" type="primary">rdgB</name>
    <name evidence="12" type="ORF">F7R13_07390</name>
</gene>
<evidence type="ECO:0000256" key="6">
    <source>
        <dbReference type="ARBA" id="ARBA00022842"/>
    </source>
</evidence>